<feature type="transmembrane region" description="Helical" evidence="1">
    <location>
        <begin position="75"/>
        <end position="97"/>
    </location>
</feature>
<protein>
    <recommendedName>
        <fullName evidence="4">DUF2637 domain-containing protein</fullName>
    </recommendedName>
</protein>
<dbReference type="Pfam" id="PF10935">
    <property type="entry name" value="DUF2637"/>
    <property type="match status" value="1"/>
</dbReference>
<accession>A0A511ML79</accession>
<evidence type="ECO:0000256" key="1">
    <source>
        <dbReference type="SAM" id="Phobius"/>
    </source>
</evidence>
<gene>
    <name evidence="2" type="ORF">NN4_54170</name>
</gene>
<dbReference type="Proteomes" id="UP000321424">
    <property type="component" value="Unassembled WGS sequence"/>
</dbReference>
<dbReference type="OrthoDB" id="4480597at2"/>
<keyword evidence="1" id="KW-0472">Membrane</keyword>
<feature type="transmembrane region" description="Helical" evidence="1">
    <location>
        <begin position="12"/>
        <end position="30"/>
    </location>
</feature>
<reference evidence="2 3" key="1">
    <citation type="submission" date="2019-07" db="EMBL/GenBank/DDBJ databases">
        <title>Whole genome shotgun sequence of Nocardia ninae NBRC 108245.</title>
        <authorList>
            <person name="Hosoyama A."/>
            <person name="Uohara A."/>
            <person name="Ohji S."/>
            <person name="Ichikawa N."/>
        </authorList>
    </citation>
    <scope>NUCLEOTIDE SEQUENCE [LARGE SCALE GENOMIC DNA]</scope>
    <source>
        <strain evidence="2 3">NBRC 108245</strain>
    </source>
</reference>
<organism evidence="2 3">
    <name type="scientific">Nocardia ninae NBRC 108245</name>
    <dbReference type="NCBI Taxonomy" id="1210091"/>
    <lineage>
        <taxon>Bacteria</taxon>
        <taxon>Bacillati</taxon>
        <taxon>Actinomycetota</taxon>
        <taxon>Actinomycetes</taxon>
        <taxon>Mycobacteriales</taxon>
        <taxon>Nocardiaceae</taxon>
        <taxon>Nocardia</taxon>
    </lineage>
</organism>
<evidence type="ECO:0008006" key="4">
    <source>
        <dbReference type="Google" id="ProtNLM"/>
    </source>
</evidence>
<feature type="transmembrane region" description="Helical" evidence="1">
    <location>
        <begin position="50"/>
        <end position="68"/>
    </location>
</feature>
<keyword evidence="1" id="KW-0812">Transmembrane</keyword>
<dbReference type="EMBL" id="BJXA01000042">
    <property type="protein sequence ID" value="GEM40898.1"/>
    <property type="molecule type" value="Genomic_DNA"/>
</dbReference>
<keyword evidence="3" id="KW-1185">Reference proteome</keyword>
<name>A0A511ML79_9NOCA</name>
<feature type="transmembrane region" description="Helical" evidence="1">
    <location>
        <begin position="103"/>
        <end position="122"/>
    </location>
</feature>
<evidence type="ECO:0000313" key="2">
    <source>
        <dbReference type="EMBL" id="GEM40898.1"/>
    </source>
</evidence>
<dbReference type="InterPro" id="IPR021235">
    <property type="entry name" value="DUF2637"/>
</dbReference>
<comment type="caution">
    <text evidence="2">The sequence shown here is derived from an EMBL/GenBank/DDBJ whole genome shotgun (WGS) entry which is preliminary data.</text>
</comment>
<proteinExistence type="predicted"/>
<keyword evidence="1" id="KW-1133">Transmembrane helix</keyword>
<sequence>MLSRALSRVFEVTPVQAATAGTVAVGGFSFLVSYTELSWLAAYYHTPHPWSFPLIVDGLVIVSTIAATAMRRHAWYAWVLLGVGAILSVVGNGLAAYLSAGSWVAVGISAVPPLVLLAVTHLTMVMRDQADSPTVESVDQSAADFDISELELVPA</sequence>
<dbReference type="AlphaFoldDB" id="A0A511ML79"/>
<evidence type="ECO:0000313" key="3">
    <source>
        <dbReference type="Proteomes" id="UP000321424"/>
    </source>
</evidence>